<feature type="signal peptide" evidence="1">
    <location>
        <begin position="1"/>
        <end position="19"/>
    </location>
</feature>
<feature type="domain" description="CHRD" evidence="2">
    <location>
        <begin position="146"/>
        <end position="268"/>
    </location>
</feature>
<comment type="caution">
    <text evidence="3">The sequence shown here is derived from an EMBL/GenBank/DDBJ whole genome shotgun (WGS) entry which is preliminary data.</text>
</comment>
<dbReference type="PROSITE" id="PS50933">
    <property type="entry name" value="CHRD"/>
    <property type="match status" value="1"/>
</dbReference>
<feature type="chain" id="PRO_5046351009" evidence="1">
    <location>
        <begin position="20"/>
        <end position="388"/>
    </location>
</feature>
<dbReference type="Pfam" id="PF07452">
    <property type="entry name" value="CHRD"/>
    <property type="match status" value="3"/>
</dbReference>
<evidence type="ECO:0000256" key="1">
    <source>
        <dbReference type="SAM" id="SignalP"/>
    </source>
</evidence>
<evidence type="ECO:0000313" key="3">
    <source>
        <dbReference type="EMBL" id="MDD1795518.1"/>
    </source>
</evidence>
<dbReference type="PANTHER" id="PTHR46526:SF1">
    <property type="entry name" value="CHORDIN"/>
    <property type="match status" value="1"/>
</dbReference>
<dbReference type="InterPro" id="IPR010895">
    <property type="entry name" value="CHRD"/>
</dbReference>
<proteinExistence type="predicted"/>
<sequence>MKKLVVVIALLLLSACGFEATETYKLTLSGAEAVPINGSELTTKAKVKLDENRKKLRAKLFVEDIEGFKFAHIHSGGIGQTGGVEFTFETPKKHKWKHGERRYLEVREDKLSYAQIEALLAGDWYINVHTDAVPSGEIRAQIVPKTTTIISFKVNGRQQVPAVMTDANGEGYLAYNSDAETLNMRVITQGIESAMAAHIHEGRVGNNGGVLVALNQDAEDANVWTAPTDTSLSKETFSNMLSGAYYTNFHTPAHQGGEIRGQVFSSDYSLYAFPMSGSQEVPPVTTDAFGDGYALLNNSNGYVELSVLTHGVDDAVAAHIHQGVSGSNGGVVVGLEQSVDNDSVWMTPTGTMLDLSQQEAFQTGGHYVNVHTPAVGSGEIRGQIVAQE</sequence>
<evidence type="ECO:0000313" key="4">
    <source>
        <dbReference type="Proteomes" id="UP001149400"/>
    </source>
</evidence>
<evidence type="ECO:0000259" key="2">
    <source>
        <dbReference type="PROSITE" id="PS50933"/>
    </source>
</evidence>
<dbReference type="PANTHER" id="PTHR46526">
    <property type="entry name" value="CHORDIN"/>
    <property type="match status" value="1"/>
</dbReference>
<accession>A0ABT5R5F7</accession>
<dbReference type="Proteomes" id="UP001149400">
    <property type="component" value="Unassembled WGS sequence"/>
</dbReference>
<keyword evidence="4" id="KW-1185">Reference proteome</keyword>
<reference evidence="3" key="1">
    <citation type="submission" date="2021-12" db="EMBL/GenBank/DDBJ databases">
        <title>Enterovibrio ZSDZ35 sp. nov. and Enterovibrio ZSDZ42 sp. nov., isolated from coastal seawater in Qingdao.</title>
        <authorList>
            <person name="Zhang P."/>
        </authorList>
    </citation>
    <scope>NUCLEOTIDE SEQUENCE</scope>
    <source>
        <strain evidence="3">ZSDZ42</strain>
    </source>
</reference>
<name>A0ABT5R5F7_9GAMM</name>
<gene>
    <name evidence="3" type="ORF">LRP50_20535</name>
</gene>
<dbReference type="PROSITE" id="PS51257">
    <property type="entry name" value="PROKAR_LIPOPROTEIN"/>
    <property type="match status" value="1"/>
</dbReference>
<dbReference type="SMART" id="SM00754">
    <property type="entry name" value="CHRD"/>
    <property type="match status" value="3"/>
</dbReference>
<protein>
    <submittedName>
        <fullName evidence="3">CHRD domain-containing protein</fullName>
    </submittedName>
</protein>
<organism evidence="3 4">
    <name type="scientific">Enterovibrio gelatinilyticus</name>
    <dbReference type="NCBI Taxonomy" id="2899819"/>
    <lineage>
        <taxon>Bacteria</taxon>
        <taxon>Pseudomonadati</taxon>
        <taxon>Pseudomonadota</taxon>
        <taxon>Gammaproteobacteria</taxon>
        <taxon>Vibrionales</taxon>
        <taxon>Vibrionaceae</taxon>
        <taxon>Enterovibrio</taxon>
    </lineage>
</organism>
<dbReference type="InterPro" id="IPR052278">
    <property type="entry name" value="Chordin-like_regulators"/>
</dbReference>
<keyword evidence="1" id="KW-0732">Signal</keyword>
<dbReference type="EMBL" id="JAJUBC010000030">
    <property type="protein sequence ID" value="MDD1795518.1"/>
    <property type="molecule type" value="Genomic_DNA"/>
</dbReference>
<dbReference type="RefSeq" id="WP_274166312.1">
    <property type="nucleotide sequence ID" value="NZ_JAJUBC010000030.1"/>
</dbReference>